<organism evidence="7 8">
    <name type="scientific">Phyllobacterium myrsinacearum</name>
    <dbReference type="NCBI Taxonomy" id="28101"/>
    <lineage>
        <taxon>Bacteria</taxon>
        <taxon>Pseudomonadati</taxon>
        <taxon>Pseudomonadota</taxon>
        <taxon>Alphaproteobacteria</taxon>
        <taxon>Hyphomicrobiales</taxon>
        <taxon>Phyllobacteriaceae</taxon>
        <taxon>Phyllobacterium</taxon>
    </lineage>
</organism>
<keyword evidence="2 5" id="KW-1133">Transmembrane helix</keyword>
<dbReference type="RefSeq" id="WP_105738271.1">
    <property type="nucleotide sequence ID" value="NZ_PVBT01000012.1"/>
</dbReference>
<evidence type="ECO:0000313" key="8">
    <source>
        <dbReference type="Proteomes" id="UP000238563"/>
    </source>
</evidence>
<evidence type="ECO:0000256" key="1">
    <source>
        <dbReference type="ARBA" id="ARBA00022692"/>
    </source>
</evidence>
<gene>
    <name evidence="7" type="ORF">C5750_25925</name>
</gene>
<proteinExistence type="predicted"/>
<accession>A0A2S9J9S3</accession>
<reference evidence="7 8" key="1">
    <citation type="submission" date="2018-02" db="EMBL/GenBank/DDBJ databases">
        <title>The draft genome of Phyllobacterium myrsinacearum DSM5892.</title>
        <authorList>
            <person name="Li L."/>
            <person name="Liu L."/>
            <person name="Zhang X."/>
            <person name="Wang T."/>
        </authorList>
    </citation>
    <scope>NUCLEOTIDE SEQUENCE [LARGE SCALE GENOMIC DNA]</scope>
    <source>
        <strain evidence="7 8">DSM 5892</strain>
    </source>
</reference>
<keyword evidence="1 5" id="KW-0812">Transmembrane</keyword>
<keyword evidence="8" id="KW-1185">Reference proteome</keyword>
<dbReference type="Gene3D" id="3.10.450.230">
    <property type="entry name" value="VirB8 protein"/>
    <property type="match status" value="1"/>
</dbReference>
<dbReference type="GO" id="GO:0012505">
    <property type="term" value="C:endomembrane system"/>
    <property type="evidence" value="ECO:0007669"/>
    <property type="project" value="UniProtKB-SubCell"/>
</dbReference>
<keyword evidence="3 5" id="KW-0472">Membrane</keyword>
<evidence type="ECO:0000313" key="7">
    <source>
        <dbReference type="EMBL" id="PRD49522.1"/>
    </source>
</evidence>
<dbReference type="EMBL" id="PVBT01000012">
    <property type="protein sequence ID" value="PRD49522.1"/>
    <property type="molecule type" value="Genomic_DNA"/>
</dbReference>
<name>A0A2S9J9S3_9HYPH</name>
<feature type="transmembrane region" description="Helical" evidence="5">
    <location>
        <begin position="30"/>
        <end position="50"/>
    </location>
</feature>
<sequence>MAGNGEWESLYREGETWQGRTGRLQTMMSLLLLGAAAAGWTLAGILAFTLSQMFPLIRSELVPLIVDRNTGYMETVTTLARDGEKVTQLQAVRAAFVGNYVLRRETYDPRYVADNYDMIGLWSDPRGDAFKTYEAWMNPANPRGPVSVIGTDGDIRPEILSVNPLNAGTMNVRFETRERIKGGNVVNRWSATVRYRQVQLPASNRVRLFNPLGFVVTDYVRVPENMPGGLTP</sequence>
<evidence type="ECO:0000256" key="3">
    <source>
        <dbReference type="ARBA" id="ARBA00023136"/>
    </source>
</evidence>
<feature type="domain" description="Bacterial virulence protein VirB8" evidence="6">
    <location>
        <begin position="29"/>
        <end position="220"/>
    </location>
</feature>
<dbReference type="InterPro" id="IPR007430">
    <property type="entry name" value="VirB8"/>
</dbReference>
<dbReference type="AlphaFoldDB" id="A0A2S9J9S3"/>
<dbReference type="Proteomes" id="UP000238563">
    <property type="component" value="Unassembled WGS sequence"/>
</dbReference>
<dbReference type="InterPro" id="IPR032710">
    <property type="entry name" value="NTF2-like_dom_sf"/>
</dbReference>
<evidence type="ECO:0000256" key="4">
    <source>
        <dbReference type="ARBA" id="ARBA00037847"/>
    </source>
</evidence>
<dbReference type="CDD" id="cd16424">
    <property type="entry name" value="VirB8"/>
    <property type="match status" value="1"/>
</dbReference>
<dbReference type="GO" id="GO:0016020">
    <property type="term" value="C:membrane"/>
    <property type="evidence" value="ECO:0007669"/>
    <property type="project" value="InterPro"/>
</dbReference>
<protein>
    <submittedName>
        <fullName evidence="7">Type VI secretion protein</fullName>
    </submittedName>
</protein>
<evidence type="ECO:0000256" key="2">
    <source>
        <dbReference type="ARBA" id="ARBA00022989"/>
    </source>
</evidence>
<comment type="caution">
    <text evidence="7">The sequence shown here is derived from an EMBL/GenBank/DDBJ whole genome shotgun (WGS) entry which is preliminary data.</text>
</comment>
<dbReference type="SUPFAM" id="SSF54427">
    <property type="entry name" value="NTF2-like"/>
    <property type="match status" value="1"/>
</dbReference>
<dbReference type="OrthoDB" id="7366154at2"/>
<evidence type="ECO:0000259" key="6">
    <source>
        <dbReference type="Pfam" id="PF04335"/>
    </source>
</evidence>
<evidence type="ECO:0000256" key="5">
    <source>
        <dbReference type="SAM" id="Phobius"/>
    </source>
</evidence>
<comment type="subcellular location">
    <subcellularLocation>
        <location evidence="4">Endomembrane system</location>
        <topology evidence="4">Single-pass membrane protein</topology>
    </subcellularLocation>
</comment>
<dbReference type="Pfam" id="PF04335">
    <property type="entry name" value="VirB8"/>
    <property type="match status" value="1"/>
</dbReference>